<comment type="caution">
    <text evidence="4">The sequence shown here is derived from an EMBL/GenBank/DDBJ whole genome shotgun (WGS) entry which is preliminary data.</text>
</comment>
<keyword evidence="2" id="KW-0812">Transmembrane</keyword>
<name>A0A2W1N2V0_PAEXE</name>
<evidence type="ECO:0000313" key="4">
    <source>
        <dbReference type="EMBL" id="PZE19019.1"/>
    </source>
</evidence>
<dbReference type="GO" id="GO:0015562">
    <property type="term" value="F:efflux transmembrane transporter activity"/>
    <property type="evidence" value="ECO:0007669"/>
    <property type="project" value="TreeGrafter"/>
</dbReference>
<accession>A0A2W1N2V0</accession>
<feature type="domain" description="YknX-like barrel-sandwich hybrid" evidence="3">
    <location>
        <begin position="78"/>
        <end position="197"/>
    </location>
</feature>
<evidence type="ECO:0000259" key="3">
    <source>
        <dbReference type="Pfam" id="PF25984"/>
    </source>
</evidence>
<dbReference type="EMBL" id="NHRJ02000024">
    <property type="protein sequence ID" value="PZE19019.1"/>
    <property type="molecule type" value="Genomic_DNA"/>
</dbReference>
<proteinExistence type="predicted"/>
<dbReference type="Pfam" id="PF25984">
    <property type="entry name" value="BSH_YknX"/>
    <property type="match status" value="1"/>
</dbReference>
<dbReference type="Gene3D" id="2.40.50.100">
    <property type="match status" value="1"/>
</dbReference>
<keyword evidence="2" id="KW-0472">Membrane</keyword>
<organism evidence="4 5">
    <name type="scientific">Paenibacillus xerothermodurans</name>
    <dbReference type="NCBI Taxonomy" id="1977292"/>
    <lineage>
        <taxon>Bacteria</taxon>
        <taxon>Bacillati</taxon>
        <taxon>Bacillota</taxon>
        <taxon>Bacilli</taxon>
        <taxon>Bacillales</taxon>
        <taxon>Paenibacillaceae</taxon>
        <taxon>Paenibacillus</taxon>
    </lineage>
</organism>
<keyword evidence="5" id="KW-1185">Reference proteome</keyword>
<dbReference type="OrthoDB" id="2547524at2"/>
<evidence type="ECO:0000256" key="2">
    <source>
        <dbReference type="SAM" id="Phobius"/>
    </source>
</evidence>
<keyword evidence="2" id="KW-1133">Transmembrane helix</keyword>
<protein>
    <submittedName>
        <fullName evidence="4">Biotin/lipoyl-binding protein</fullName>
    </submittedName>
</protein>
<reference evidence="4" key="1">
    <citation type="submission" date="2018-06" db="EMBL/GenBank/DDBJ databases">
        <title>Paenibacillus xerothermodurans sp. nov. an extremely dry heat resistant spore forming bacterium isolated from the soil of Cape Canaveral, Florida.</title>
        <authorList>
            <person name="Seuylemezian A."/>
            <person name="Kaur N."/>
            <person name="Patil P."/>
            <person name="Patil P."/>
            <person name="Mayilraj S."/>
            <person name="Vaishampayan P."/>
        </authorList>
    </citation>
    <scope>NUCLEOTIDE SEQUENCE [LARGE SCALE GENOMIC DNA]</scope>
    <source>
        <strain evidence="4">ATCC 27380</strain>
    </source>
</reference>
<dbReference type="Gene3D" id="2.40.420.20">
    <property type="match status" value="1"/>
</dbReference>
<dbReference type="AlphaFoldDB" id="A0A2W1N2V0"/>
<feature type="transmembrane region" description="Helical" evidence="2">
    <location>
        <begin position="18"/>
        <end position="37"/>
    </location>
</feature>
<dbReference type="Proteomes" id="UP000214746">
    <property type="component" value="Unassembled WGS sequence"/>
</dbReference>
<dbReference type="SUPFAM" id="SSF111369">
    <property type="entry name" value="HlyD-like secretion proteins"/>
    <property type="match status" value="1"/>
</dbReference>
<gene>
    <name evidence="4" type="ORF">CBW46_020785</name>
</gene>
<feature type="coiled-coil region" evidence="1">
    <location>
        <begin position="103"/>
        <end position="170"/>
    </location>
</feature>
<dbReference type="PANTHER" id="PTHR30469:SF15">
    <property type="entry name" value="HLYD FAMILY OF SECRETION PROTEINS"/>
    <property type="match status" value="1"/>
</dbReference>
<evidence type="ECO:0000313" key="5">
    <source>
        <dbReference type="Proteomes" id="UP000214746"/>
    </source>
</evidence>
<dbReference type="GO" id="GO:1990281">
    <property type="term" value="C:efflux pump complex"/>
    <property type="evidence" value="ECO:0007669"/>
    <property type="project" value="TreeGrafter"/>
</dbReference>
<keyword evidence="1" id="KW-0175">Coiled coil</keyword>
<evidence type="ECO:0000256" key="1">
    <source>
        <dbReference type="SAM" id="Coils"/>
    </source>
</evidence>
<sequence>MELANELGDRRRKRSIQIVFIVFMGLLLLLTFFSNTLQSLTLPKVRTEQLAAGSLLFKIEGSGILQPLAEARLSNPAAWKVQKIFVKEGDRVKKGQKLIEYDSKTAERELENEIANLKKMNIELQNLQDHFIQSTKGGDELNIRSAGRAIETLKLDLGTQERKISELRDRLTSGQELTAPFDGIITKLSAAQGLASSGEPDVVISNDSLGYRLDIPADSAVLSKLGIAVGAKVEVEVHPVQEQQTRIIDGTIAEMMDAEPRTASSSGEMADQTRAVARKAIRTKVMDSELKGGEQAWINIEKRSRLEGLVISNEAIHRDREGMFVYKIEEQRGALSNVFVARKVRIKSSETNDKETMVQADSLYKDDLVVLESSETLQEGNRVRLQ</sequence>
<dbReference type="RefSeq" id="WP_089201867.1">
    <property type="nucleotide sequence ID" value="NZ_NHRJ02000024.1"/>
</dbReference>
<dbReference type="PANTHER" id="PTHR30469">
    <property type="entry name" value="MULTIDRUG RESISTANCE PROTEIN MDTA"/>
    <property type="match status" value="1"/>
</dbReference>
<dbReference type="InterPro" id="IPR058639">
    <property type="entry name" value="BSH_YknX-like"/>
</dbReference>